<dbReference type="GO" id="GO:0016705">
    <property type="term" value="F:oxidoreductase activity, acting on paired donors, with incorporation or reduction of molecular oxygen"/>
    <property type="evidence" value="ECO:0007669"/>
    <property type="project" value="InterPro"/>
</dbReference>
<evidence type="ECO:0000256" key="9">
    <source>
        <dbReference type="ARBA" id="ARBA00023002"/>
    </source>
</evidence>
<reference evidence="15" key="1">
    <citation type="submission" date="2022-07" db="EMBL/GenBank/DDBJ databases">
        <title>Genome Sequence of Agrocybe chaxingu.</title>
        <authorList>
            <person name="Buettner E."/>
        </authorList>
    </citation>
    <scope>NUCLEOTIDE SEQUENCE</scope>
    <source>
        <strain evidence="15">MP-N11</strain>
    </source>
</reference>
<dbReference type="Proteomes" id="UP001148786">
    <property type="component" value="Unassembled WGS sequence"/>
</dbReference>
<dbReference type="InterPro" id="IPR050121">
    <property type="entry name" value="Cytochrome_P450_monoxygenase"/>
</dbReference>
<dbReference type="GO" id="GO:0005506">
    <property type="term" value="F:iron ion binding"/>
    <property type="evidence" value="ECO:0007669"/>
    <property type="project" value="InterPro"/>
</dbReference>
<dbReference type="Pfam" id="PF00067">
    <property type="entry name" value="p450"/>
    <property type="match status" value="1"/>
</dbReference>
<dbReference type="InterPro" id="IPR002401">
    <property type="entry name" value="Cyt_P450_E_grp-I"/>
</dbReference>
<evidence type="ECO:0000256" key="3">
    <source>
        <dbReference type="ARBA" id="ARBA00004721"/>
    </source>
</evidence>
<keyword evidence="11" id="KW-0503">Monooxygenase</keyword>
<keyword evidence="8" id="KW-1133">Transmembrane helix</keyword>
<keyword evidence="9" id="KW-0560">Oxidoreductase</keyword>
<proteinExistence type="inferred from homology"/>
<keyword evidence="10 13" id="KW-0408">Iron</keyword>
<comment type="subcellular location">
    <subcellularLocation>
        <location evidence="2">Membrane</location>
    </subcellularLocation>
</comment>
<feature type="region of interest" description="Disordered" evidence="14">
    <location>
        <begin position="1"/>
        <end position="21"/>
    </location>
</feature>
<protein>
    <recommendedName>
        <fullName evidence="17">Cytochrome P450</fullName>
    </recommendedName>
</protein>
<feature type="binding site" description="axial binding residue" evidence="13">
    <location>
        <position position="223"/>
    </location>
    <ligand>
        <name>heme</name>
        <dbReference type="ChEBI" id="CHEBI:30413"/>
    </ligand>
    <ligandPart>
        <name>Fe</name>
        <dbReference type="ChEBI" id="CHEBI:18248"/>
    </ligandPart>
</feature>
<evidence type="ECO:0000256" key="10">
    <source>
        <dbReference type="ARBA" id="ARBA00023004"/>
    </source>
</evidence>
<dbReference type="InterPro" id="IPR001128">
    <property type="entry name" value="Cyt_P450"/>
</dbReference>
<gene>
    <name evidence="15" type="ORF">NLJ89_g1434</name>
</gene>
<evidence type="ECO:0000256" key="13">
    <source>
        <dbReference type="PIRSR" id="PIRSR602401-1"/>
    </source>
</evidence>
<keyword evidence="5 13" id="KW-0349">Heme</keyword>
<evidence type="ECO:0000313" key="16">
    <source>
        <dbReference type="Proteomes" id="UP001148786"/>
    </source>
</evidence>
<dbReference type="OrthoDB" id="1470350at2759"/>
<dbReference type="PANTHER" id="PTHR24305">
    <property type="entry name" value="CYTOCHROME P450"/>
    <property type="match status" value="1"/>
</dbReference>
<keyword evidence="7 13" id="KW-0479">Metal-binding</keyword>
<keyword evidence="6" id="KW-0812">Transmembrane</keyword>
<comment type="cofactor">
    <cofactor evidence="1 13">
        <name>heme</name>
        <dbReference type="ChEBI" id="CHEBI:30413"/>
    </cofactor>
</comment>
<evidence type="ECO:0000256" key="2">
    <source>
        <dbReference type="ARBA" id="ARBA00004370"/>
    </source>
</evidence>
<dbReference type="PANTHER" id="PTHR24305:SF166">
    <property type="entry name" value="CYTOCHROME P450 12A4, MITOCHONDRIAL-RELATED"/>
    <property type="match status" value="1"/>
</dbReference>
<comment type="similarity">
    <text evidence="4">Belongs to the cytochrome P450 family.</text>
</comment>
<evidence type="ECO:0000256" key="8">
    <source>
        <dbReference type="ARBA" id="ARBA00022989"/>
    </source>
</evidence>
<accession>A0A9W8N009</accession>
<dbReference type="GO" id="GO:0004497">
    <property type="term" value="F:monooxygenase activity"/>
    <property type="evidence" value="ECO:0007669"/>
    <property type="project" value="UniProtKB-KW"/>
</dbReference>
<comment type="caution">
    <text evidence="15">The sequence shown here is derived from an EMBL/GenBank/DDBJ whole genome shotgun (WGS) entry which is preliminary data.</text>
</comment>
<evidence type="ECO:0000256" key="5">
    <source>
        <dbReference type="ARBA" id="ARBA00022617"/>
    </source>
</evidence>
<keyword evidence="12" id="KW-0472">Membrane</keyword>
<dbReference type="GO" id="GO:0020037">
    <property type="term" value="F:heme binding"/>
    <property type="evidence" value="ECO:0007669"/>
    <property type="project" value="InterPro"/>
</dbReference>
<evidence type="ECO:0000256" key="11">
    <source>
        <dbReference type="ARBA" id="ARBA00023033"/>
    </source>
</evidence>
<evidence type="ECO:0008006" key="17">
    <source>
        <dbReference type="Google" id="ProtNLM"/>
    </source>
</evidence>
<name>A0A9W8N009_9AGAR</name>
<organism evidence="15 16">
    <name type="scientific">Agrocybe chaxingu</name>
    <dbReference type="NCBI Taxonomy" id="84603"/>
    <lineage>
        <taxon>Eukaryota</taxon>
        <taxon>Fungi</taxon>
        <taxon>Dikarya</taxon>
        <taxon>Basidiomycota</taxon>
        <taxon>Agaricomycotina</taxon>
        <taxon>Agaricomycetes</taxon>
        <taxon>Agaricomycetidae</taxon>
        <taxon>Agaricales</taxon>
        <taxon>Agaricineae</taxon>
        <taxon>Strophariaceae</taxon>
        <taxon>Agrocybe</taxon>
    </lineage>
</organism>
<evidence type="ECO:0000256" key="7">
    <source>
        <dbReference type="ARBA" id="ARBA00022723"/>
    </source>
</evidence>
<evidence type="ECO:0000313" key="15">
    <source>
        <dbReference type="EMBL" id="KAJ3515936.1"/>
    </source>
</evidence>
<dbReference type="AlphaFoldDB" id="A0A9W8N009"/>
<evidence type="ECO:0000256" key="12">
    <source>
        <dbReference type="ARBA" id="ARBA00023136"/>
    </source>
</evidence>
<dbReference type="GO" id="GO:0016020">
    <property type="term" value="C:membrane"/>
    <property type="evidence" value="ECO:0007669"/>
    <property type="project" value="UniProtKB-SubCell"/>
</dbReference>
<dbReference type="SUPFAM" id="SSF48264">
    <property type="entry name" value="Cytochrome P450"/>
    <property type="match status" value="1"/>
</dbReference>
<evidence type="ECO:0000256" key="14">
    <source>
        <dbReference type="SAM" id="MobiDB-lite"/>
    </source>
</evidence>
<comment type="pathway">
    <text evidence="3">Secondary metabolite biosynthesis; terpenoid biosynthesis.</text>
</comment>
<dbReference type="EMBL" id="JANKHO010000074">
    <property type="protein sequence ID" value="KAJ3515936.1"/>
    <property type="molecule type" value="Genomic_DNA"/>
</dbReference>
<evidence type="ECO:0000256" key="4">
    <source>
        <dbReference type="ARBA" id="ARBA00010617"/>
    </source>
</evidence>
<dbReference type="InterPro" id="IPR036396">
    <property type="entry name" value="Cyt_P450_sf"/>
</dbReference>
<keyword evidence="16" id="KW-1185">Reference proteome</keyword>
<sequence>MRTRFSSYAKPDRQLEEEELSNCEDDHAERLGYRFVPWKEAVKAQLSQGKDILSILMRANMDASKEDKLSDKELLGQMSTLTFAAMDTTSGALSRILDLLSKNHDVQDKLREEIQEARQQSGNLPYPPLAVVNRTTREDVVLPLSKPIVAIDGREISEIPIPKNTDVIVGIMASNRNSEVWGPDSYEWKPERWPQPLPESVAAAHIPGISSNLMTFLGGGRACIGFKFSQLEMKVVLSVLLESFKFSPSKDADIYWQMNNIATPTVANSGTNKPQLPLIVEMVR</sequence>
<dbReference type="PRINTS" id="PR00463">
    <property type="entry name" value="EP450I"/>
</dbReference>
<evidence type="ECO:0000256" key="6">
    <source>
        <dbReference type="ARBA" id="ARBA00022692"/>
    </source>
</evidence>
<dbReference type="Gene3D" id="1.10.630.10">
    <property type="entry name" value="Cytochrome P450"/>
    <property type="match status" value="1"/>
</dbReference>
<evidence type="ECO:0000256" key="1">
    <source>
        <dbReference type="ARBA" id="ARBA00001971"/>
    </source>
</evidence>